<evidence type="ECO:0000259" key="8">
    <source>
        <dbReference type="Pfam" id="PF13427"/>
    </source>
</evidence>
<accession>A0AA42FS77</accession>
<dbReference type="EMBL" id="JARRYG010000027">
    <property type="protein sequence ID" value="MDG4698468.1"/>
    <property type="molecule type" value="Genomic_DNA"/>
</dbReference>
<evidence type="ECO:0000313" key="12">
    <source>
        <dbReference type="Proteomes" id="UP001156701"/>
    </source>
</evidence>
<reference evidence="11" key="2">
    <citation type="submission" date="2023-07" db="EMBL/GenBank/DDBJ databases">
        <authorList>
            <person name="Yang W."/>
            <person name="Chen J."/>
            <person name="Ji P."/>
            <person name="Hu F."/>
        </authorList>
    </citation>
    <scope>NUCLEOTIDE SEQUENCE</scope>
    <source>
        <strain evidence="11">CRE-138-0111</strain>
    </source>
</reference>
<dbReference type="EMBL" id="JAUQTG010000016">
    <property type="protein sequence ID" value="MDO7858598.1"/>
    <property type="molecule type" value="Genomic_DNA"/>
</dbReference>
<comment type="catalytic activity">
    <reaction evidence="5 7">
        <text>spectinomycin + ATP = 9-O-adenylylspectinomycin + diphosphate</text>
        <dbReference type="Rhea" id="RHEA:63228"/>
        <dbReference type="ChEBI" id="CHEBI:30616"/>
        <dbReference type="ChEBI" id="CHEBI:33019"/>
        <dbReference type="ChEBI" id="CHEBI:146260"/>
        <dbReference type="ChEBI" id="CHEBI:146261"/>
    </reaction>
</comment>
<dbReference type="Pfam" id="PF18765">
    <property type="entry name" value="Polbeta"/>
    <property type="match status" value="1"/>
</dbReference>
<dbReference type="GO" id="GO:0070566">
    <property type="term" value="F:adenylyltransferase activity"/>
    <property type="evidence" value="ECO:0007669"/>
    <property type="project" value="InterPro"/>
</dbReference>
<dbReference type="InterPro" id="IPR025184">
    <property type="entry name" value="AadA_C"/>
</dbReference>
<comment type="catalytic activity">
    <reaction evidence="6 7">
        <text>streptomycin + ATP = 3''-O-adenylylstreptomycin + diphosphate</text>
        <dbReference type="Rhea" id="RHEA:20245"/>
        <dbReference type="ChEBI" id="CHEBI:30616"/>
        <dbReference type="ChEBI" id="CHEBI:33019"/>
        <dbReference type="ChEBI" id="CHEBI:58007"/>
        <dbReference type="ChEBI" id="CHEBI:58605"/>
        <dbReference type="EC" id="2.7.7.47"/>
    </reaction>
</comment>
<evidence type="ECO:0000313" key="13">
    <source>
        <dbReference type="Proteomes" id="UP001176478"/>
    </source>
</evidence>
<dbReference type="CDD" id="cd05403">
    <property type="entry name" value="NT_KNTase_like"/>
    <property type="match status" value="1"/>
</dbReference>
<dbReference type="PIRSF" id="PIRSF000819">
    <property type="entry name" value="Streptomycin_3-adenylyltransf"/>
    <property type="match status" value="1"/>
</dbReference>
<organism evidence="10 12">
    <name type="scientific">Providencia huashanensis</name>
    <dbReference type="NCBI Taxonomy" id="3037798"/>
    <lineage>
        <taxon>Bacteria</taxon>
        <taxon>Pseudomonadati</taxon>
        <taxon>Pseudomonadota</taxon>
        <taxon>Gammaproteobacteria</taxon>
        <taxon>Enterobacterales</taxon>
        <taxon>Morganellaceae</taxon>
        <taxon>Providencia</taxon>
    </lineage>
</organism>
<evidence type="ECO:0000313" key="11">
    <source>
        <dbReference type="EMBL" id="MDO7858598.1"/>
    </source>
</evidence>
<proteinExistence type="predicted"/>
<dbReference type="EC" id="2.7.7.47" evidence="3 7"/>
<name>A0AA42FS77_9GAMM</name>
<dbReference type="SUPFAM" id="SSF81301">
    <property type="entry name" value="Nucleotidyltransferase"/>
    <property type="match status" value="1"/>
</dbReference>
<protein>
    <recommendedName>
        <fullName evidence="4 7">Aminoglycoside (3'') (9) adenylyltransferase</fullName>
        <ecNumber evidence="3 7">2.7.7.47</ecNumber>
    </recommendedName>
</protein>
<keyword evidence="1 7" id="KW-0808">Transferase</keyword>
<dbReference type="Proteomes" id="UP001156701">
    <property type="component" value="Unassembled WGS sequence"/>
</dbReference>
<dbReference type="AlphaFoldDB" id="A0AA42FS77"/>
<dbReference type="InterPro" id="IPR041633">
    <property type="entry name" value="Polbeta"/>
</dbReference>
<dbReference type="RefSeq" id="WP_129467149.1">
    <property type="nucleotide sequence ID" value="NZ_JARRYG010000027.1"/>
</dbReference>
<reference evidence="10" key="1">
    <citation type="submission" date="2023-03" db="EMBL/GenBank/DDBJ databases">
        <title>a new species belonging to Providencia genus.</title>
        <authorList>
            <person name="Yang W."/>
            <person name="Hu F."/>
            <person name="Shen S."/>
            <person name="Ding L."/>
            <person name="Yin D."/>
        </authorList>
    </citation>
    <scope>NUCLEOTIDE SEQUENCE</scope>
    <source>
        <strain evidence="10">CRE-3FA-0001</strain>
    </source>
</reference>
<sequence>MKNSYQVAQTLSILQRHLCDSLIAVYLHGSGVSGGLKPASDIDILVVIDKEMTHDQRTLLVSDFMVISGLYPSDPQGRRPLEIAVFVSGELASLSYPAKCELMYGEWLRQSIEQGQLEGQVYDPEFTLMLAQAQQEAVSLWQSKEYQLPVVNEQQIKQAMLDSLPNLLSSLDSDERNVLLTLARMWKTMETGQFVTKDKAVDWVINRVPDELQPILIGAKMAYLNGIPTDWIKKKIEIQKLAKFMELGVMNSFK</sequence>
<gene>
    <name evidence="10" type="ORF">P7V44_19785</name>
    <name evidence="11" type="ORF">Q5E86_20095</name>
</gene>
<dbReference type="Pfam" id="PF13427">
    <property type="entry name" value="AadA_C"/>
    <property type="match status" value="1"/>
</dbReference>
<evidence type="ECO:0000256" key="4">
    <source>
        <dbReference type="ARBA" id="ARBA00035252"/>
    </source>
</evidence>
<feature type="domain" description="Adenylyltransferase AadA C-terminal" evidence="8">
    <location>
        <begin position="149"/>
        <end position="245"/>
    </location>
</feature>
<reference evidence="11" key="3">
    <citation type="journal article" date="2024" name="Int. J. Antimicrob. Agents">
        <title>Identification of a novel Providencia species showing multi-drug-resistant in three patients with hospital-acquired infection.</title>
        <authorList>
            <person name="Yang W."/>
            <person name="Chen J."/>
            <person name="Yang F."/>
            <person name="Ji P."/>
            <person name="Shen S."/>
            <person name="Yin D."/>
            <person name="Hu F."/>
        </authorList>
    </citation>
    <scope>NUCLEOTIDE SEQUENCE</scope>
    <source>
        <strain evidence="11">CRE-138-0111</strain>
    </source>
</reference>
<evidence type="ECO:0000256" key="7">
    <source>
        <dbReference type="PIRNR" id="PIRNR000819"/>
    </source>
</evidence>
<keyword evidence="2 7" id="KW-0046">Antibiotic resistance</keyword>
<keyword evidence="13" id="KW-1185">Reference proteome</keyword>
<evidence type="ECO:0000256" key="6">
    <source>
        <dbReference type="ARBA" id="ARBA00048566"/>
    </source>
</evidence>
<dbReference type="InterPro" id="IPR043519">
    <property type="entry name" value="NT_sf"/>
</dbReference>
<evidence type="ECO:0000256" key="5">
    <source>
        <dbReference type="ARBA" id="ARBA00047831"/>
    </source>
</evidence>
<evidence type="ECO:0000256" key="3">
    <source>
        <dbReference type="ARBA" id="ARBA00035126"/>
    </source>
</evidence>
<dbReference type="InterPro" id="IPR024172">
    <property type="entry name" value="AadA/Aad9"/>
</dbReference>
<evidence type="ECO:0000259" key="9">
    <source>
        <dbReference type="Pfam" id="PF18765"/>
    </source>
</evidence>
<evidence type="ECO:0000256" key="2">
    <source>
        <dbReference type="ARBA" id="ARBA00023251"/>
    </source>
</evidence>
<dbReference type="NCBIfam" id="NF010309">
    <property type="entry name" value="PRK13746.1"/>
    <property type="match status" value="1"/>
</dbReference>
<keyword evidence="7 10" id="KW-0548">Nucleotidyltransferase</keyword>
<dbReference type="GO" id="GO:0005524">
    <property type="term" value="F:ATP binding"/>
    <property type="evidence" value="ECO:0007669"/>
    <property type="project" value="UniProtKB-KW"/>
</dbReference>
<feature type="domain" description="Polymerase beta nucleotidyltransferase" evidence="9">
    <location>
        <begin position="13"/>
        <end position="67"/>
    </location>
</feature>
<dbReference type="GO" id="GO:0009012">
    <property type="term" value="F:aminoglycoside 3''-adenylyltransferase activity"/>
    <property type="evidence" value="ECO:0007669"/>
    <property type="project" value="UniProtKB-EC"/>
</dbReference>
<evidence type="ECO:0000313" key="10">
    <source>
        <dbReference type="EMBL" id="MDG4698468.1"/>
    </source>
</evidence>
<dbReference type="GO" id="GO:0046677">
    <property type="term" value="P:response to antibiotic"/>
    <property type="evidence" value="ECO:0007669"/>
    <property type="project" value="UniProtKB-KW"/>
</dbReference>
<dbReference type="Proteomes" id="UP001176478">
    <property type="component" value="Unassembled WGS sequence"/>
</dbReference>
<keyword evidence="7" id="KW-0547">Nucleotide-binding</keyword>
<evidence type="ECO:0000256" key="1">
    <source>
        <dbReference type="ARBA" id="ARBA00022679"/>
    </source>
</evidence>
<keyword evidence="7" id="KW-0067">ATP-binding</keyword>
<dbReference type="Gene3D" id="3.30.460.10">
    <property type="entry name" value="Beta Polymerase, domain 2"/>
    <property type="match status" value="1"/>
</dbReference>
<comment type="caution">
    <text evidence="10">The sequence shown here is derived from an EMBL/GenBank/DDBJ whole genome shotgun (WGS) entry which is preliminary data.</text>
</comment>